<proteinExistence type="predicted"/>
<evidence type="ECO:0000313" key="6">
    <source>
        <dbReference type="Proteomes" id="UP001287356"/>
    </source>
</evidence>
<dbReference type="CDD" id="cd12148">
    <property type="entry name" value="fungal_TF_MHR"/>
    <property type="match status" value="1"/>
</dbReference>
<evidence type="ECO:0000259" key="4">
    <source>
        <dbReference type="PROSITE" id="PS50048"/>
    </source>
</evidence>
<keyword evidence="2" id="KW-0539">Nucleus</keyword>
<feature type="domain" description="Zn(2)-C6 fungal-type" evidence="4">
    <location>
        <begin position="35"/>
        <end position="65"/>
    </location>
</feature>
<evidence type="ECO:0000313" key="5">
    <source>
        <dbReference type="EMBL" id="KAK3370936.1"/>
    </source>
</evidence>
<dbReference type="PANTHER" id="PTHR46910">
    <property type="entry name" value="TRANSCRIPTION FACTOR PDR1"/>
    <property type="match status" value="1"/>
</dbReference>
<keyword evidence="6" id="KW-1185">Reference proteome</keyword>
<protein>
    <recommendedName>
        <fullName evidence="4">Zn(2)-C6 fungal-type domain-containing protein</fullName>
    </recommendedName>
</protein>
<dbReference type="InterPro" id="IPR001138">
    <property type="entry name" value="Zn2Cys6_DnaBD"/>
</dbReference>
<dbReference type="GO" id="GO:0003677">
    <property type="term" value="F:DNA binding"/>
    <property type="evidence" value="ECO:0007669"/>
    <property type="project" value="InterPro"/>
</dbReference>
<dbReference type="Proteomes" id="UP001287356">
    <property type="component" value="Unassembled WGS sequence"/>
</dbReference>
<evidence type="ECO:0000256" key="3">
    <source>
        <dbReference type="SAM" id="MobiDB-lite"/>
    </source>
</evidence>
<dbReference type="Gene3D" id="4.10.240.10">
    <property type="entry name" value="Zn(2)-C6 fungal-type DNA-binding domain"/>
    <property type="match status" value="1"/>
</dbReference>
<reference evidence="5" key="2">
    <citation type="submission" date="2023-06" db="EMBL/GenBank/DDBJ databases">
        <authorList>
            <consortium name="Lawrence Berkeley National Laboratory"/>
            <person name="Haridas S."/>
            <person name="Hensen N."/>
            <person name="Bonometti L."/>
            <person name="Westerberg I."/>
            <person name="Brannstrom I.O."/>
            <person name="Guillou S."/>
            <person name="Cros-Aarteil S."/>
            <person name="Calhoun S."/>
            <person name="Kuo A."/>
            <person name="Mondo S."/>
            <person name="Pangilinan J."/>
            <person name="Riley R."/>
            <person name="Labutti K."/>
            <person name="Andreopoulos B."/>
            <person name="Lipzen A."/>
            <person name="Chen C."/>
            <person name="Yanf M."/>
            <person name="Daum C."/>
            <person name="Ng V."/>
            <person name="Clum A."/>
            <person name="Steindorff A."/>
            <person name="Ohm R."/>
            <person name="Martin F."/>
            <person name="Silar P."/>
            <person name="Natvig D."/>
            <person name="Lalanne C."/>
            <person name="Gautier V."/>
            <person name="Ament-Velasquez S.L."/>
            <person name="Kruys A."/>
            <person name="Hutchinson M.I."/>
            <person name="Powell A.J."/>
            <person name="Barry K."/>
            <person name="Miller A.N."/>
            <person name="Grigoriev I.V."/>
            <person name="Debuchy R."/>
            <person name="Gladieux P."/>
            <person name="Thoren M.H."/>
            <person name="Johannesson H."/>
        </authorList>
    </citation>
    <scope>NUCLEOTIDE SEQUENCE</scope>
    <source>
        <strain evidence="5">CBS 958.72</strain>
    </source>
</reference>
<dbReference type="Pfam" id="PF00172">
    <property type="entry name" value="Zn_clus"/>
    <property type="match status" value="1"/>
</dbReference>
<organism evidence="5 6">
    <name type="scientific">Lasiosphaeria ovina</name>
    <dbReference type="NCBI Taxonomy" id="92902"/>
    <lineage>
        <taxon>Eukaryota</taxon>
        <taxon>Fungi</taxon>
        <taxon>Dikarya</taxon>
        <taxon>Ascomycota</taxon>
        <taxon>Pezizomycotina</taxon>
        <taxon>Sordariomycetes</taxon>
        <taxon>Sordariomycetidae</taxon>
        <taxon>Sordariales</taxon>
        <taxon>Lasiosphaeriaceae</taxon>
        <taxon>Lasiosphaeria</taxon>
    </lineage>
</organism>
<dbReference type="InterPro" id="IPR050987">
    <property type="entry name" value="AtrR-like"/>
</dbReference>
<dbReference type="GO" id="GO:0006351">
    <property type="term" value="P:DNA-templated transcription"/>
    <property type="evidence" value="ECO:0007669"/>
    <property type="project" value="InterPro"/>
</dbReference>
<name>A0AAE0K7L7_9PEZI</name>
<dbReference type="PROSITE" id="PS50048">
    <property type="entry name" value="ZN2_CY6_FUNGAL_2"/>
    <property type="match status" value="1"/>
</dbReference>
<accession>A0AAE0K7L7</accession>
<dbReference type="AlphaFoldDB" id="A0AAE0K7L7"/>
<dbReference type="InterPro" id="IPR007219">
    <property type="entry name" value="XnlR_reg_dom"/>
</dbReference>
<dbReference type="GO" id="GO:0000981">
    <property type="term" value="F:DNA-binding transcription factor activity, RNA polymerase II-specific"/>
    <property type="evidence" value="ECO:0007669"/>
    <property type="project" value="InterPro"/>
</dbReference>
<dbReference type="CDD" id="cd00067">
    <property type="entry name" value="GAL4"/>
    <property type="match status" value="1"/>
</dbReference>
<dbReference type="SMART" id="SM00066">
    <property type="entry name" value="GAL4"/>
    <property type="match status" value="1"/>
</dbReference>
<reference evidence="5" key="1">
    <citation type="journal article" date="2023" name="Mol. Phylogenet. Evol.">
        <title>Genome-scale phylogeny and comparative genomics of the fungal order Sordariales.</title>
        <authorList>
            <person name="Hensen N."/>
            <person name="Bonometti L."/>
            <person name="Westerberg I."/>
            <person name="Brannstrom I.O."/>
            <person name="Guillou S."/>
            <person name="Cros-Aarteil S."/>
            <person name="Calhoun S."/>
            <person name="Haridas S."/>
            <person name="Kuo A."/>
            <person name="Mondo S."/>
            <person name="Pangilinan J."/>
            <person name="Riley R."/>
            <person name="LaButti K."/>
            <person name="Andreopoulos B."/>
            <person name="Lipzen A."/>
            <person name="Chen C."/>
            <person name="Yan M."/>
            <person name="Daum C."/>
            <person name="Ng V."/>
            <person name="Clum A."/>
            <person name="Steindorff A."/>
            <person name="Ohm R.A."/>
            <person name="Martin F."/>
            <person name="Silar P."/>
            <person name="Natvig D.O."/>
            <person name="Lalanne C."/>
            <person name="Gautier V."/>
            <person name="Ament-Velasquez S.L."/>
            <person name="Kruys A."/>
            <person name="Hutchinson M.I."/>
            <person name="Powell A.J."/>
            <person name="Barry K."/>
            <person name="Miller A.N."/>
            <person name="Grigoriev I.V."/>
            <person name="Debuchy R."/>
            <person name="Gladieux P."/>
            <person name="Hiltunen Thoren M."/>
            <person name="Johannesson H."/>
        </authorList>
    </citation>
    <scope>NUCLEOTIDE SEQUENCE</scope>
    <source>
        <strain evidence="5">CBS 958.72</strain>
    </source>
</reference>
<dbReference type="InterPro" id="IPR036864">
    <property type="entry name" value="Zn2-C6_fun-type_DNA-bd_sf"/>
</dbReference>
<sequence>MSRRQSPAGPSGAEMANNSPGPLSKRTLGQRVSKACTRCRAGKMRCDGQSPTCSACSDRGHVCAYPATQKIRGPGKSKQRIEALEARLAKVESKFRQESTKDSSSDDIVPRSPEEPQLVAHASPPLIDHIDAGPLSVLSGVALPFYRQISQRFTVWQGEDCTKRLQRTALSPLTAEASEVRLAEQCLDEVCAELPFLHTPWFVDQIKDPNAVNKPDAGWQGVMNAIIASAVHFKTLNSSFREVAVYSWCFFRNAYAVLPELIIHGDDLGAAQAVMAMALFMRQSADTRTTSRLLSMAVHIQQSAGLHVIMTAAYRIPSPDEGENRSRLFWTTFVLDMEMTVNTGLPPVHHHAEQGVTPDLPIELGRRNMVFRLRAELAGIQQRIGTVVQLNTPKLADLFALESELEAWCLRVPLEFRPRWFSDQLESASSNESPMDVSVAMLHLVYYNSLSLVSWVSVRDITAEMLPVELPRDIDSINQRTSRHKSVSRAVARAAIRSMSRFPTQSFTELWRALCYPLAASIALLAVICKEPTHAEAQGDLSLLSWFVGFLNRMVRDEGCDLERMRDGMSKFEKVAADAVGVALASAMPVNPALWPLSIASGHTGNTIATLLTCSCYHPMYIAQALMGNTPNRDTEVAKQLAEILGLSWSDTGYGPFVPDCVIPATYGFTYSSSKLG</sequence>
<evidence type="ECO:0000256" key="1">
    <source>
        <dbReference type="ARBA" id="ARBA00022723"/>
    </source>
</evidence>
<gene>
    <name evidence="5" type="ORF">B0T24DRAFT_627408</name>
</gene>
<dbReference type="GO" id="GO:0008270">
    <property type="term" value="F:zinc ion binding"/>
    <property type="evidence" value="ECO:0007669"/>
    <property type="project" value="InterPro"/>
</dbReference>
<dbReference type="Pfam" id="PF04082">
    <property type="entry name" value="Fungal_trans"/>
    <property type="match status" value="1"/>
</dbReference>
<feature type="region of interest" description="Disordered" evidence="3">
    <location>
        <begin position="1"/>
        <end position="32"/>
    </location>
</feature>
<keyword evidence="1" id="KW-0479">Metal-binding</keyword>
<dbReference type="PROSITE" id="PS00463">
    <property type="entry name" value="ZN2_CY6_FUNGAL_1"/>
    <property type="match status" value="1"/>
</dbReference>
<dbReference type="SUPFAM" id="SSF57701">
    <property type="entry name" value="Zn2/Cys6 DNA-binding domain"/>
    <property type="match status" value="1"/>
</dbReference>
<dbReference type="EMBL" id="JAULSN010000005">
    <property type="protein sequence ID" value="KAK3370936.1"/>
    <property type="molecule type" value="Genomic_DNA"/>
</dbReference>
<dbReference type="PANTHER" id="PTHR46910:SF25">
    <property type="entry name" value="ABC-TRANSPORTER-REGULATING TRANSCRIPTION FACTOR"/>
    <property type="match status" value="1"/>
</dbReference>
<comment type="caution">
    <text evidence="5">The sequence shown here is derived from an EMBL/GenBank/DDBJ whole genome shotgun (WGS) entry which is preliminary data.</text>
</comment>
<evidence type="ECO:0000256" key="2">
    <source>
        <dbReference type="ARBA" id="ARBA00023242"/>
    </source>
</evidence>